<evidence type="ECO:0000256" key="1">
    <source>
        <dbReference type="SAM" id="MobiDB-lite"/>
    </source>
</evidence>
<accession>A0A4Q1D5S6</accession>
<sequence>MSSSYPSLIPEHYTGEETETSSRYHAEEREQSTAVFREAFRRLKQVNKWKEWSGSLSSSFELIDKTGSPVNGEAEVGLYIRIDIPGPGNNAGDGYDWVYIEKLEYIGVNDDEEWAVMIARPAEPPGKDETAHFLTDRATSSFVIHRDTLEVKATVLGRNEIPNTESSGIVDIVRNAIVGSSGAIGVSKLQWKALTAGLLETT</sequence>
<dbReference type="AlphaFoldDB" id="A0A4Q1D5S6"/>
<dbReference type="Proteomes" id="UP000290545">
    <property type="component" value="Unassembled WGS sequence"/>
</dbReference>
<proteinExistence type="predicted"/>
<evidence type="ECO:0000313" key="3">
    <source>
        <dbReference type="Proteomes" id="UP000290545"/>
    </source>
</evidence>
<feature type="region of interest" description="Disordered" evidence="1">
    <location>
        <begin position="1"/>
        <end position="28"/>
    </location>
</feature>
<dbReference type="EMBL" id="SDHZ01000002">
    <property type="protein sequence ID" value="RXK83326.1"/>
    <property type="molecule type" value="Genomic_DNA"/>
</dbReference>
<reference evidence="2 3" key="1">
    <citation type="submission" date="2019-01" db="EMBL/GenBank/DDBJ databases">
        <title>Filimonas sp. strain TTM-71.</title>
        <authorList>
            <person name="Chen W.-M."/>
        </authorList>
    </citation>
    <scope>NUCLEOTIDE SEQUENCE [LARGE SCALE GENOMIC DNA]</scope>
    <source>
        <strain evidence="2 3">TTM-71</strain>
    </source>
</reference>
<protein>
    <submittedName>
        <fullName evidence="2">Uncharacterized protein</fullName>
    </submittedName>
</protein>
<name>A0A4Q1D5S6_9BACT</name>
<dbReference type="RefSeq" id="WP_129004379.1">
    <property type="nucleotide sequence ID" value="NZ_SDHZ01000002.1"/>
</dbReference>
<dbReference type="OrthoDB" id="947646at2"/>
<organism evidence="2 3">
    <name type="scientific">Filimonas effusa</name>
    <dbReference type="NCBI Taxonomy" id="2508721"/>
    <lineage>
        <taxon>Bacteria</taxon>
        <taxon>Pseudomonadati</taxon>
        <taxon>Bacteroidota</taxon>
        <taxon>Chitinophagia</taxon>
        <taxon>Chitinophagales</taxon>
        <taxon>Chitinophagaceae</taxon>
        <taxon>Filimonas</taxon>
    </lineage>
</organism>
<comment type="caution">
    <text evidence="2">The sequence shown here is derived from an EMBL/GenBank/DDBJ whole genome shotgun (WGS) entry which is preliminary data.</text>
</comment>
<gene>
    <name evidence="2" type="ORF">ESB13_14570</name>
</gene>
<evidence type="ECO:0000313" key="2">
    <source>
        <dbReference type="EMBL" id="RXK83326.1"/>
    </source>
</evidence>
<keyword evidence="3" id="KW-1185">Reference proteome</keyword>